<evidence type="ECO:0000256" key="4">
    <source>
        <dbReference type="PROSITE-ProRule" id="PRU00335"/>
    </source>
</evidence>
<dbReference type="GO" id="GO:0003700">
    <property type="term" value="F:DNA-binding transcription factor activity"/>
    <property type="evidence" value="ECO:0007669"/>
    <property type="project" value="TreeGrafter"/>
</dbReference>
<protein>
    <submittedName>
        <fullName evidence="7">TetR/AcrR family transcriptional regulator</fullName>
    </submittedName>
</protein>
<proteinExistence type="predicted"/>
<dbReference type="PANTHER" id="PTHR30055">
    <property type="entry name" value="HTH-TYPE TRANSCRIPTIONAL REGULATOR RUTR"/>
    <property type="match status" value="1"/>
</dbReference>
<dbReference type="InterPro" id="IPR050109">
    <property type="entry name" value="HTH-type_TetR-like_transc_reg"/>
</dbReference>
<dbReference type="GO" id="GO:0000976">
    <property type="term" value="F:transcription cis-regulatory region binding"/>
    <property type="evidence" value="ECO:0007669"/>
    <property type="project" value="TreeGrafter"/>
</dbReference>
<evidence type="ECO:0000256" key="5">
    <source>
        <dbReference type="SAM" id="MobiDB-lite"/>
    </source>
</evidence>
<feature type="domain" description="HTH tetR-type" evidence="6">
    <location>
        <begin position="35"/>
        <end position="95"/>
    </location>
</feature>
<feature type="DNA-binding region" description="H-T-H motif" evidence="4">
    <location>
        <begin position="58"/>
        <end position="77"/>
    </location>
</feature>
<dbReference type="InterPro" id="IPR001647">
    <property type="entry name" value="HTH_TetR"/>
</dbReference>
<evidence type="ECO:0000313" key="7">
    <source>
        <dbReference type="EMBL" id="MCS0494031.1"/>
    </source>
</evidence>
<sequence length="229" mass="25263">MTDMQKADEVEADGMADGDEEHAPRKAPVRRRRGQLRLKALIEATDALLVDHDVSEVGLYQIAEKAGVPPASIYHFFPNKEAALIALAEEHLGIMLANTRREIEPRPASWQELIAARVRASGAYYNSHPPLMKLFLGASIGAEVRKRDMAGTLAIAQGRADLLARYFVMPAIPGWTAKLANSLAIADGIWALSYSQHGHITQESIEESLRAAIAYLRCFLPEWIEPRIG</sequence>
<feature type="compositionally biased region" description="Acidic residues" evidence="5">
    <location>
        <begin position="10"/>
        <end position="20"/>
    </location>
</feature>
<name>A0A9X2T2P1_9HYPH</name>
<gene>
    <name evidence="7" type="ORF">NVS89_02905</name>
</gene>
<dbReference type="SUPFAM" id="SSF46689">
    <property type="entry name" value="Homeodomain-like"/>
    <property type="match status" value="1"/>
</dbReference>
<dbReference type="Gene3D" id="1.10.357.10">
    <property type="entry name" value="Tetracycline Repressor, domain 2"/>
    <property type="match status" value="1"/>
</dbReference>
<evidence type="ECO:0000259" key="6">
    <source>
        <dbReference type="PROSITE" id="PS50977"/>
    </source>
</evidence>
<keyword evidence="3" id="KW-0804">Transcription</keyword>
<dbReference type="PANTHER" id="PTHR30055:SF234">
    <property type="entry name" value="HTH-TYPE TRANSCRIPTIONAL REGULATOR BETI"/>
    <property type="match status" value="1"/>
</dbReference>
<evidence type="ECO:0000256" key="2">
    <source>
        <dbReference type="ARBA" id="ARBA00023125"/>
    </source>
</evidence>
<keyword evidence="1" id="KW-0805">Transcription regulation</keyword>
<dbReference type="Proteomes" id="UP001151088">
    <property type="component" value="Unassembled WGS sequence"/>
</dbReference>
<dbReference type="Pfam" id="PF00440">
    <property type="entry name" value="TetR_N"/>
    <property type="match status" value="1"/>
</dbReference>
<organism evidence="7 8">
    <name type="scientific">Ancylobacter mangrovi</name>
    <dbReference type="NCBI Taxonomy" id="2972472"/>
    <lineage>
        <taxon>Bacteria</taxon>
        <taxon>Pseudomonadati</taxon>
        <taxon>Pseudomonadota</taxon>
        <taxon>Alphaproteobacteria</taxon>
        <taxon>Hyphomicrobiales</taxon>
        <taxon>Xanthobacteraceae</taxon>
        <taxon>Ancylobacter</taxon>
    </lineage>
</organism>
<keyword evidence="8" id="KW-1185">Reference proteome</keyword>
<dbReference type="InterPro" id="IPR009057">
    <property type="entry name" value="Homeodomain-like_sf"/>
</dbReference>
<comment type="caution">
    <text evidence="7">The sequence shown here is derived from an EMBL/GenBank/DDBJ whole genome shotgun (WGS) entry which is preliminary data.</text>
</comment>
<dbReference type="PROSITE" id="PS50977">
    <property type="entry name" value="HTH_TETR_2"/>
    <property type="match status" value="1"/>
</dbReference>
<dbReference type="RefSeq" id="WP_258730979.1">
    <property type="nucleotide sequence ID" value="NZ_JANTHZ010000001.1"/>
</dbReference>
<evidence type="ECO:0000256" key="1">
    <source>
        <dbReference type="ARBA" id="ARBA00023015"/>
    </source>
</evidence>
<dbReference type="AlphaFoldDB" id="A0A9X2T2P1"/>
<reference evidence="7" key="1">
    <citation type="submission" date="2022-08" db="EMBL/GenBank/DDBJ databases">
        <authorList>
            <person name="Li F."/>
        </authorList>
    </citation>
    <scope>NUCLEOTIDE SEQUENCE</scope>
    <source>
        <strain evidence="7">MQZ15Z-1</strain>
    </source>
</reference>
<evidence type="ECO:0000313" key="8">
    <source>
        <dbReference type="Proteomes" id="UP001151088"/>
    </source>
</evidence>
<feature type="region of interest" description="Disordered" evidence="5">
    <location>
        <begin position="1"/>
        <end position="30"/>
    </location>
</feature>
<keyword evidence="2 4" id="KW-0238">DNA-binding</keyword>
<dbReference type="PRINTS" id="PR00455">
    <property type="entry name" value="HTHTETR"/>
</dbReference>
<dbReference type="EMBL" id="JANTHZ010000001">
    <property type="protein sequence ID" value="MCS0494031.1"/>
    <property type="molecule type" value="Genomic_DNA"/>
</dbReference>
<accession>A0A9X2T2P1</accession>
<evidence type="ECO:0000256" key="3">
    <source>
        <dbReference type="ARBA" id="ARBA00023163"/>
    </source>
</evidence>